<dbReference type="PANTHER" id="PTHR43833">
    <property type="entry name" value="POTASSIUM CHANNEL PROTEIN 2-RELATED-RELATED"/>
    <property type="match status" value="1"/>
</dbReference>
<accession>A0A1H0A3P9</accession>
<dbReference type="PANTHER" id="PTHR43833:SF7">
    <property type="entry name" value="KTR SYSTEM POTASSIUM UPTAKE PROTEIN C"/>
    <property type="match status" value="1"/>
</dbReference>
<dbReference type="InterPro" id="IPR050721">
    <property type="entry name" value="Trk_Ktr_HKT_K-transport"/>
</dbReference>
<dbReference type="Proteomes" id="UP000199602">
    <property type="component" value="Unassembled WGS sequence"/>
</dbReference>
<dbReference type="PROSITE" id="PS51201">
    <property type="entry name" value="RCK_N"/>
    <property type="match status" value="1"/>
</dbReference>
<dbReference type="RefSeq" id="WP_092062205.1">
    <property type="nucleotide sequence ID" value="NZ_FNIN01000001.1"/>
</dbReference>
<dbReference type="InterPro" id="IPR036291">
    <property type="entry name" value="NAD(P)-bd_dom_sf"/>
</dbReference>
<dbReference type="InterPro" id="IPR036721">
    <property type="entry name" value="RCK_C_sf"/>
</dbReference>
<dbReference type="Gene3D" id="3.30.70.1450">
    <property type="entry name" value="Regulator of K+ conductance, C-terminal domain"/>
    <property type="match status" value="1"/>
</dbReference>
<reference evidence="3 4" key="1">
    <citation type="submission" date="2016-10" db="EMBL/GenBank/DDBJ databases">
        <authorList>
            <person name="de Groot N.N."/>
        </authorList>
    </citation>
    <scope>NUCLEOTIDE SEQUENCE [LARGE SCALE GENOMIC DNA]</scope>
    <source>
        <strain evidence="3 4">DSM 15269</strain>
    </source>
</reference>
<feature type="domain" description="RCK C-terminal" evidence="2">
    <location>
        <begin position="136"/>
        <end position="218"/>
    </location>
</feature>
<dbReference type="AlphaFoldDB" id="A0A1H0A3P9"/>
<keyword evidence="4" id="KW-1185">Reference proteome</keyword>
<dbReference type="PROSITE" id="PS51202">
    <property type="entry name" value="RCK_C"/>
    <property type="match status" value="1"/>
</dbReference>
<dbReference type="InterPro" id="IPR003148">
    <property type="entry name" value="RCK_N"/>
</dbReference>
<dbReference type="Gene3D" id="3.40.50.720">
    <property type="entry name" value="NAD(P)-binding Rossmann-like Domain"/>
    <property type="match status" value="1"/>
</dbReference>
<dbReference type="GO" id="GO:0008324">
    <property type="term" value="F:monoatomic cation transmembrane transporter activity"/>
    <property type="evidence" value="ECO:0007669"/>
    <property type="project" value="InterPro"/>
</dbReference>
<evidence type="ECO:0000259" key="2">
    <source>
        <dbReference type="PROSITE" id="PS51202"/>
    </source>
</evidence>
<evidence type="ECO:0000259" key="1">
    <source>
        <dbReference type="PROSITE" id="PS51201"/>
    </source>
</evidence>
<dbReference type="SUPFAM" id="SSF116726">
    <property type="entry name" value="TrkA C-terminal domain-like"/>
    <property type="match status" value="1"/>
</dbReference>
<dbReference type="Pfam" id="PF02080">
    <property type="entry name" value="TrkA_C"/>
    <property type="match status" value="1"/>
</dbReference>
<name>A0A1H0A3P9_9BACT</name>
<evidence type="ECO:0000313" key="3">
    <source>
        <dbReference type="EMBL" id="SDN28047.1"/>
    </source>
</evidence>
<evidence type="ECO:0000313" key="4">
    <source>
        <dbReference type="Proteomes" id="UP000199602"/>
    </source>
</evidence>
<dbReference type="InterPro" id="IPR006037">
    <property type="entry name" value="RCK_C"/>
</dbReference>
<feature type="domain" description="RCK N-terminal" evidence="1">
    <location>
        <begin position="3"/>
        <end position="119"/>
    </location>
</feature>
<dbReference type="GO" id="GO:0006813">
    <property type="term" value="P:potassium ion transport"/>
    <property type="evidence" value="ECO:0007669"/>
    <property type="project" value="InterPro"/>
</dbReference>
<gene>
    <name evidence="3" type="ORF">SAMN04488516_101268</name>
</gene>
<sequence>MAKFEVGVIGLGKFGFYLAKSLVNLGHNVVGLDNKSDRIKRAQDILTQVYEADATDKGALSQLGFADLNHVIISVGHSMEASILIALYLKELGAKDIWCKAISDEHEKVLLKIGVDHVIFPERFAAEQLARSLVVPGLIDYLPMGKGVLLKEIIVSSKWEGKTLRELDLTNQYGVQAIAIKTQEKGEYTFVPKADQKLKKGDILAIVGKEESFKELSP</sequence>
<organism evidence="3 4">
    <name type="scientific">Desulfonauticus submarinus</name>
    <dbReference type="NCBI Taxonomy" id="206665"/>
    <lineage>
        <taxon>Bacteria</taxon>
        <taxon>Pseudomonadati</taxon>
        <taxon>Thermodesulfobacteriota</taxon>
        <taxon>Desulfovibrionia</taxon>
        <taxon>Desulfovibrionales</taxon>
        <taxon>Desulfonauticaceae</taxon>
        <taxon>Desulfonauticus</taxon>
    </lineage>
</organism>
<dbReference type="OrthoDB" id="9776294at2"/>
<protein>
    <submittedName>
        <fullName evidence="3">Trk system potassium uptake protein TrkA</fullName>
    </submittedName>
</protein>
<proteinExistence type="predicted"/>
<dbReference type="Pfam" id="PF02254">
    <property type="entry name" value="TrkA_N"/>
    <property type="match status" value="1"/>
</dbReference>
<dbReference type="EMBL" id="FNIN01000001">
    <property type="protein sequence ID" value="SDN28047.1"/>
    <property type="molecule type" value="Genomic_DNA"/>
</dbReference>
<dbReference type="STRING" id="206665.SAMN04488516_101268"/>
<dbReference type="SUPFAM" id="SSF51735">
    <property type="entry name" value="NAD(P)-binding Rossmann-fold domains"/>
    <property type="match status" value="1"/>
</dbReference>